<dbReference type="NCBIfam" id="TIGR02778">
    <property type="entry name" value="ligD_pol"/>
    <property type="match status" value="1"/>
</dbReference>
<accession>A0A1H3JPQ6</accession>
<feature type="domain" description="DNA ligase D polymerase" evidence="2">
    <location>
        <begin position="29"/>
        <end position="281"/>
    </location>
</feature>
<dbReference type="InterPro" id="IPR052171">
    <property type="entry name" value="NHEJ_LigD"/>
</dbReference>
<evidence type="ECO:0000259" key="2">
    <source>
        <dbReference type="Pfam" id="PF21686"/>
    </source>
</evidence>
<dbReference type="EMBL" id="FNOK01000026">
    <property type="protein sequence ID" value="SDY41515.1"/>
    <property type="molecule type" value="Genomic_DNA"/>
</dbReference>
<dbReference type="PANTHER" id="PTHR42705:SF2">
    <property type="entry name" value="BIFUNCTIONAL NON-HOMOLOGOUS END JOINING PROTEIN LIGD"/>
    <property type="match status" value="1"/>
</dbReference>
<protein>
    <submittedName>
        <fullName evidence="3">Bifunctional non-homologous end joining protein LigD</fullName>
    </submittedName>
</protein>
<evidence type="ECO:0000256" key="1">
    <source>
        <dbReference type="SAM" id="MobiDB-lite"/>
    </source>
</evidence>
<dbReference type="InterPro" id="IPR014145">
    <property type="entry name" value="LigD_pol_dom"/>
</dbReference>
<dbReference type="RefSeq" id="WP_245761367.1">
    <property type="nucleotide sequence ID" value="NZ_FNOK01000026.1"/>
</dbReference>
<dbReference type="PANTHER" id="PTHR42705">
    <property type="entry name" value="BIFUNCTIONAL NON-HOMOLOGOUS END JOINING PROTEIN LIGD"/>
    <property type="match status" value="1"/>
</dbReference>
<keyword evidence="4" id="KW-1185">Reference proteome</keyword>
<evidence type="ECO:0000313" key="4">
    <source>
        <dbReference type="Proteomes" id="UP000199529"/>
    </source>
</evidence>
<sequence length="300" mass="32954">MTARVEVEGRRIELSNPDKVLYPDDGYRKRDVAEYFRSVAAVLVAHARGKPMTLRRFPDGIGSAGFFQKEASNHFPDWVRVAAVPQRGAPGAVHHVVVDDAATLLYLAGQACLEFHIGLSTVDDLDLPVLAVLDLDPPDGVELSELRDVVRLGCERFRDAGLSPHVQATGGRGFHIAAPLRGDRGFDEVRAAIRELAEAMARDEPDRLTVEQRKDKRGDRIFLDTNRNAYGQTMIAPYSLRARPGAPAATPFDLDELGRVTPQSYGLANMARRLAQKDDPWADLEDARSGSDFPHPGKPG</sequence>
<organism evidence="3 4">
    <name type="scientific">Saccharopolyspora shandongensis</name>
    <dbReference type="NCBI Taxonomy" id="418495"/>
    <lineage>
        <taxon>Bacteria</taxon>
        <taxon>Bacillati</taxon>
        <taxon>Actinomycetota</taxon>
        <taxon>Actinomycetes</taxon>
        <taxon>Pseudonocardiales</taxon>
        <taxon>Pseudonocardiaceae</taxon>
        <taxon>Saccharopolyspora</taxon>
    </lineage>
</organism>
<dbReference type="AlphaFoldDB" id="A0A1H3JPQ6"/>
<name>A0A1H3JPQ6_9PSEU</name>
<gene>
    <name evidence="3" type="ORF">SAMN05216215_102656</name>
</gene>
<dbReference type="STRING" id="418495.SAMN05216215_102656"/>
<feature type="region of interest" description="Disordered" evidence="1">
    <location>
        <begin position="278"/>
        <end position="300"/>
    </location>
</feature>
<dbReference type="Pfam" id="PF21686">
    <property type="entry name" value="LigD_Prim-Pol"/>
    <property type="match status" value="1"/>
</dbReference>
<evidence type="ECO:0000313" key="3">
    <source>
        <dbReference type="EMBL" id="SDY41515.1"/>
    </source>
</evidence>
<proteinExistence type="predicted"/>
<dbReference type="Proteomes" id="UP000199529">
    <property type="component" value="Unassembled WGS sequence"/>
</dbReference>
<feature type="compositionally biased region" description="Basic and acidic residues" evidence="1">
    <location>
        <begin position="278"/>
        <end position="289"/>
    </location>
</feature>
<reference evidence="4" key="1">
    <citation type="submission" date="2016-10" db="EMBL/GenBank/DDBJ databases">
        <authorList>
            <person name="Varghese N."/>
            <person name="Submissions S."/>
        </authorList>
    </citation>
    <scope>NUCLEOTIDE SEQUENCE [LARGE SCALE GENOMIC DNA]</scope>
    <source>
        <strain evidence="4">CGMCC 4.3530</strain>
    </source>
</reference>
<dbReference type="Gene3D" id="3.90.920.10">
    <property type="entry name" value="DNA primase, PRIM domain"/>
    <property type="match status" value="1"/>
</dbReference>